<comment type="caution">
    <text evidence="1">The sequence shown here is derived from an EMBL/GenBank/DDBJ whole genome shotgun (WGS) entry which is preliminary data.</text>
</comment>
<evidence type="ECO:0000313" key="1">
    <source>
        <dbReference type="EMBL" id="PIS07995.1"/>
    </source>
</evidence>
<accession>A0A2H0W7D5</accession>
<dbReference type="AlphaFoldDB" id="A0A2H0W7D5"/>
<name>A0A2H0W7D5_9BACT</name>
<sequence length="169" mass="18793">MAQHAYVPSRAVDPDPDRAFPVTWEGLEPTLHQMLVRFGELQPECDPEVLACMDHHIGPIVAALPVRQLQPLVRGAGFAQGLKLYWQACPGQGWNVFDILHRSEANVADHTWTGQTRPGQRVGLWRPSIGSVDGLFEEIPIVVGETGWDPEEVPVLHYFPPIVTVRPPV</sequence>
<dbReference type="EMBL" id="PEZW01000006">
    <property type="protein sequence ID" value="PIS07995.1"/>
    <property type="molecule type" value="Genomic_DNA"/>
</dbReference>
<dbReference type="Proteomes" id="UP000231382">
    <property type="component" value="Unassembled WGS sequence"/>
</dbReference>
<evidence type="ECO:0000313" key="2">
    <source>
        <dbReference type="Proteomes" id="UP000231382"/>
    </source>
</evidence>
<proteinExistence type="predicted"/>
<organism evidence="1 2">
    <name type="scientific">Candidatus Berkelbacteria bacterium CG10_big_fil_rev_8_21_14_0_10_43_13</name>
    <dbReference type="NCBI Taxonomy" id="1974514"/>
    <lineage>
        <taxon>Bacteria</taxon>
        <taxon>Candidatus Berkelbacteria</taxon>
    </lineage>
</organism>
<reference evidence="2" key="1">
    <citation type="submission" date="2017-09" db="EMBL/GenBank/DDBJ databases">
        <title>Depth-based differentiation of microbial function through sediment-hosted aquifers and enrichment of novel symbionts in the deep terrestrial subsurface.</title>
        <authorList>
            <person name="Probst A.J."/>
            <person name="Ladd B."/>
            <person name="Jarett J.K."/>
            <person name="Geller-Mcgrath D.E."/>
            <person name="Sieber C.M.K."/>
            <person name="Emerson J.B."/>
            <person name="Anantharaman K."/>
            <person name="Thomas B.C."/>
            <person name="Malmstrom R."/>
            <person name="Stieglmeier M."/>
            <person name="Klingl A."/>
            <person name="Woyke T."/>
            <person name="Ryan C.M."/>
            <person name="Banfield J.F."/>
        </authorList>
    </citation>
    <scope>NUCLEOTIDE SEQUENCE [LARGE SCALE GENOMIC DNA]</scope>
</reference>
<gene>
    <name evidence="1" type="ORF">COT78_00755</name>
</gene>
<protein>
    <submittedName>
        <fullName evidence="1">Uncharacterized protein</fullName>
    </submittedName>
</protein>